<protein>
    <submittedName>
        <fullName evidence="4">F-box protein</fullName>
    </submittedName>
</protein>
<evidence type="ECO:0000313" key="5">
    <source>
        <dbReference type="Proteomes" id="UP000703269"/>
    </source>
</evidence>
<dbReference type="EMBL" id="BPQB01000033">
    <property type="protein sequence ID" value="GJE93535.1"/>
    <property type="molecule type" value="Genomic_DNA"/>
</dbReference>
<feature type="region of interest" description="Disordered" evidence="2">
    <location>
        <begin position="401"/>
        <end position="423"/>
    </location>
</feature>
<dbReference type="InterPro" id="IPR036047">
    <property type="entry name" value="F-box-like_dom_sf"/>
</dbReference>
<dbReference type="SUPFAM" id="SSF81383">
    <property type="entry name" value="F-box domain"/>
    <property type="match status" value="1"/>
</dbReference>
<name>A0A9P3LFQ8_9APHY</name>
<sequence length="690" mass="78079">MPPKKKSKSAKSLGKAPAFSTKPTWNARSMTGKLARLLEMPVDVWLEIVSHLTLQELLHLSWTSRRFRTLLMSREQRHLWAAARRNMGLPELPCGMSELRVAAALFGTACFECGRRAQKCNLDFVVRYCSWCWKQNYKSSYNLGEKCGLFYSKTPDCLELLPSTLSRWGYGAGEYSLREFRTVRGRHHALKEAGDDTALQSYIDERKQYVLAMRNFSLTLKEWDRGQQTTETDPRDVREQSIKAKLLEHGYTKADIPEDSWYYLPKPLSSAWRAIVRQNRELTPRIWANILPRLEELIAEAKVAREDHERELRLEENKYDLRDAYYDFLPNAPVADGPLPNAEEATELPAARALLEEDDGRIPMTAERFKILLPAFQEAARRTKADFVKAAWAHLTEISQASAARDEPEDDHANKAIPSTRGETAGCCRGVPKDMRYGSDGVLELATVLFRCYSGACTVFPDNQPRPGMRAYTITELARHVHSAHPWETFYSPKAYFASSVARKVLQKVGLPEDARYADVSGKIVCTCATFTQPATSSELISHIIREAFFYEAITAARSGSTCPKRERLVNEHDLDSDTPFLCLLDGRFEHPPLSATEAKLVATWSRKFPDTKLVCNVCTMCKTRQQTRGPEWDSDSDSDSDANEDEDGEDGPYVPLLPRMEPDMLVRHVKAMHARNAKVGDAKVAGPEV</sequence>
<dbReference type="Pfam" id="PF00646">
    <property type="entry name" value="F-box"/>
    <property type="match status" value="1"/>
</dbReference>
<organism evidence="4 5">
    <name type="scientific">Phanerochaete sordida</name>
    <dbReference type="NCBI Taxonomy" id="48140"/>
    <lineage>
        <taxon>Eukaryota</taxon>
        <taxon>Fungi</taxon>
        <taxon>Dikarya</taxon>
        <taxon>Basidiomycota</taxon>
        <taxon>Agaricomycotina</taxon>
        <taxon>Agaricomycetes</taxon>
        <taxon>Polyporales</taxon>
        <taxon>Phanerochaetaceae</taxon>
        <taxon>Phanerochaete</taxon>
    </lineage>
</organism>
<evidence type="ECO:0000256" key="2">
    <source>
        <dbReference type="SAM" id="MobiDB-lite"/>
    </source>
</evidence>
<comment type="caution">
    <text evidence="4">The sequence shown here is derived from an EMBL/GenBank/DDBJ whole genome shotgun (WGS) entry which is preliminary data.</text>
</comment>
<reference evidence="4 5" key="1">
    <citation type="submission" date="2021-08" db="EMBL/GenBank/DDBJ databases">
        <title>Draft Genome Sequence of Phanerochaete sordida strain YK-624.</title>
        <authorList>
            <person name="Mori T."/>
            <person name="Dohra H."/>
            <person name="Suzuki T."/>
            <person name="Kawagishi H."/>
            <person name="Hirai H."/>
        </authorList>
    </citation>
    <scope>NUCLEOTIDE SEQUENCE [LARGE SCALE GENOMIC DNA]</scope>
    <source>
        <strain evidence="4 5">YK-624</strain>
    </source>
</reference>
<evidence type="ECO:0000313" key="4">
    <source>
        <dbReference type="EMBL" id="GJE93535.1"/>
    </source>
</evidence>
<proteinExistence type="predicted"/>
<dbReference type="InterPro" id="IPR001810">
    <property type="entry name" value="F-box_dom"/>
</dbReference>
<keyword evidence="1" id="KW-0175">Coiled coil</keyword>
<dbReference type="PROSITE" id="PS50181">
    <property type="entry name" value="FBOX"/>
    <property type="match status" value="1"/>
</dbReference>
<dbReference type="OrthoDB" id="3260441at2759"/>
<keyword evidence="5" id="KW-1185">Reference proteome</keyword>
<feature type="domain" description="F-box" evidence="3">
    <location>
        <begin position="34"/>
        <end position="83"/>
    </location>
</feature>
<accession>A0A9P3LFQ8</accession>
<feature type="region of interest" description="Disordered" evidence="2">
    <location>
        <begin position="1"/>
        <end position="20"/>
    </location>
</feature>
<evidence type="ECO:0000256" key="1">
    <source>
        <dbReference type="SAM" id="Coils"/>
    </source>
</evidence>
<evidence type="ECO:0000259" key="3">
    <source>
        <dbReference type="PROSITE" id="PS50181"/>
    </source>
</evidence>
<dbReference type="AlphaFoldDB" id="A0A9P3LFQ8"/>
<gene>
    <name evidence="4" type="ORF">PsYK624_096940</name>
</gene>
<feature type="compositionally biased region" description="Acidic residues" evidence="2">
    <location>
        <begin position="633"/>
        <end position="651"/>
    </location>
</feature>
<feature type="coiled-coil region" evidence="1">
    <location>
        <begin position="291"/>
        <end position="318"/>
    </location>
</feature>
<dbReference type="SMART" id="SM00256">
    <property type="entry name" value="FBOX"/>
    <property type="match status" value="1"/>
</dbReference>
<feature type="region of interest" description="Disordered" evidence="2">
    <location>
        <begin position="627"/>
        <end position="661"/>
    </location>
</feature>
<dbReference type="Proteomes" id="UP000703269">
    <property type="component" value="Unassembled WGS sequence"/>
</dbReference>